<evidence type="ECO:0000313" key="20">
    <source>
        <dbReference type="Proteomes" id="UP000214720"/>
    </source>
</evidence>
<dbReference type="GO" id="GO:0004109">
    <property type="term" value="F:coproporphyrinogen oxidase activity"/>
    <property type="evidence" value="ECO:0007669"/>
    <property type="project" value="InterPro"/>
</dbReference>
<dbReference type="FunFam" id="3.80.30.20:FF:000012">
    <property type="entry name" value="Coproporphyrinogen-III oxidase"/>
    <property type="match status" value="1"/>
</dbReference>
<comment type="caution">
    <text evidence="19">The sequence shown here is derived from an EMBL/GenBank/DDBJ whole genome shotgun (WGS) entry which is preliminary data.</text>
</comment>
<keyword evidence="11 15" id="KW-0411">Iron-sulfur</keyword>
<evidence type="ECO:0000256" key="12">
    <source>
        <dbReference type="ARBA" id="ARBA00023244"/>
    </source>
</evidence>
<comment type="pathway">
    <text evidence="2 15">Porphyrin-containing compound metabolism; protoporphyrin-IX biosynthesis; protoporphyrinogen-IX from coproporphyrinogen-III (AdoMet route): step 1/1.</text>
</comment>
<feature type="binding site" evidence="16">
    <location>
        <position position="54"/>
    </location>
    <ligand>
        <name>S-adenosyl-L-methionine</name>
        <dbReference type="ChEBI" id="CHEBI:59789"/>
        <label>1</label>
    </ligand>
</feature>
<dbReference type="GO" id="GO:0051989">
    <property type="term" value="F:coproporphyrinogen dehydrogenase activity"/>
    <property type="evidence" value="ECO:0007669"/>
    <property type="project" value="UniProtKB-EC"/>
</dbReference>
<feature type="binding site" evidence="16">
    <location>
        <position position="244"/>
    </location>
    <ligand>
        <name>S-adenosyl-L-methionine</name>
        <dbReference type="ChEBI" id="CHEBI:59789"/>
        <label>2</label>
    </ligand>
</feature>
<protein>
    <recommendedName>
        <fullName evidence="15">Coproporphyrinogen-III oxidase</fullName>
        <ecNumber evidence="15">1.3.98.3</ecNumber>
    </recommendedName>
</protein>
<keyword evidence="6 15" id="KW-0963">Cytoplasm</keyword>
<dbReference type="InterPro" id="IPR023404">
    <property type="entry name" value="rSAM_horseshoe"/>
</dbReference>
<evidence type="ECO:0000259" key="18">
    <source>
        <dbReference type="PROSITE" id="PS51918"/>
    </source>
</evidence>
<comment type="subunit">
    <text evidence="4">Monomer.</text>
</comment>
<dbReference type="Gene3D" id="3.80.30.20">
    <property type="entry name" value="tm_1862 like domain"/>
    <property type="match status" value="1"/>
</dbReference>
<evidence type="ECO:0000256" key="7">
    <source>
        <dbReference type="ARBA" id="ARBA00022691"/>
    </source>
</evidence>
<dbReference type="GO" id="GO:0006782">
    <property type="term" value="P:protoporphyrinogen IX biosynthetic process"/>
    <property type="evidence" value="ECO:0007669"/>
    <property type="project" value="UniProtKB-UniPathway"/>
</dbReference>
<dbReference type="SMART" id="SM00729">
    <property type="entry name" value="Elp3"/>
    <property type="match status" value="1"/>
</dbReference>
<dbReference type="SFLD" id="SFLDG01065">
    <property type="entry name" value="anaerobic_coproporphyrinogen-I"/>
    <property type="match status" value="1"/>
</dbReference>
<feature type="binding site" evidence="17">
    <location>
        <position position="60"/>
    </location>
    <ligand>
        <name>[4Fe-4S] cluster</name>
        <dbReference type="ChEBI" id="CHEBI:49883"/>
        <note>4Fe-4S-S-AdoMet</note>
    </ligand>
</feature>
<dbReference type="Pfam" id="PF06969">
    <property type="entry name" value="HemN_C"/>
    <property type="match status" value="1"/>
</dbReference>
<dbReference type="NCBIfam" id="TIGR00538">
    <property type="entry name" value="hemN"/>
    <property type="match status" value="1"/>
</dbReference>
<evidence type="ECO:0000256" key="16">
    <source>
        <dbReference type="PIRSR" id="PIRSR000167-1"/>
    </source>
</evidence>
<dbReference type="PIRSF" id="PIRSF000167">
    <property type="entry name" value="HemN"/>
    <property type="match status" value="1"/>
</dbReference>
<feature type="binding site" evidence="16">
    <location>
        <position position="330"/>
    </location>
    <ligand>
        <name>S-adenosyl-L-methionine</name>
        <dbReference type="ChEBI" id="CHEBI:59789"/>
        <label>1</label>
    </ligand>
</feature>
<dbReference type="GO" id="GO:0051539">
    <property type="term" value="F:4 iron, 4 sulfur cluster binding"/>
    <property type="evidence" value="ECO:0007669"/>
    <property type="project" value="UniProtKB-KW"/>
</dbReference>
<name>A0A226WL62_CABSO</name>
<dbReference type="PANTHER" id="PTHR13932:SF6">
    <property type="entry name" value="OXYGEN-INDEPENDENT COPROPORPHYRINOGEN III OXIDASE"/>
    <property type="match status" value="1"/>
</dbReference>
<dbReference type="OrthoDB" id="9808022at2"/>
<evidence type="ECO:0000256" key="9">
    <source>
        <dbReference type="ARBA" id="ARBA00023002"/>
    </source>
</evidence>
<feature type="binding site" evidence="17">
    <location>
        <position position="67"/>
    </location>
    <ligand>
        <name>[4Fe-4S] cluster</name>
        <dbReference type="ChEBI" id="CHEBI:49883"/>
        <note>4Fe-4S-S-AdoMet</note>
    </ligand>
</feature>
<dbReference type="EC" id="1.3.98.3" evidence="15"/>
<gene>
    <name evidence="19" type="ORF">BSU04_44800</name>
</gene>
<feature type="binding site" evidence="17">
    <location>
        <position position="64"/>
    </location>
    <ligand>
        <name>[4Fe-4S] cluster</name>
        <dbReference type="ChEBI" id="CHEBI:49883"/>
        <note>4Fe-4S-S-AdoMet</note>
    </ligand>
</feature>
<dbReference type="InterPro" id="IPR058240">
    <property type="entry name" value="rSAM_sf"/>
</dbReference>
<dbReference type="InterPro" id="IPR034505">
    <property type="entry name" value="Coproporphyrinogen-III_oxidase"/>
</dbReference>
<dbReference type="Proteomes" id="UP000214720">
    <property type="component" value="Unassembled WGS sequence"/>
</dbReference>
<comment type="cofactor">
    <cofactor evidence="15 17">
        <name>[4Fe-4S] cluster</name>
        <dbReference type="ChEBI" id="CHEBI:49883"/>
    </cofactor>
    <text evidence="15 17">Binds 1 [4Fe-4S] cluster. The cluster is coordinated with 3 cysteines and an exchangeable S-adenosyl-L-methionine.</text>
</comment>
<sequence length="465" mass="51346">MSLFRPDLLTKYDAAGPRYTSYPTAVQFTDTFDPAHYHRAAADPGAASADLSLYFHIPFCDTVCFYCGCNKIATKNRAHARPYLDRLKRELVLQAACFDTTRPVSQLHWGGGTPTFLSHDEMAELMAATAESFRLLPDAQAEYSIEVDPREASAETIGVLRDLGFNRLSFGVQDFDLRVQQAINRVQPLETTRTVMSAARAEGFKSVSVDLIYGLPHQNVESFSRTLDTIITLAPDRLSVFGYAHMPAVFKMQRQMDEAALPTPAVRLAILERVIEKLTEAGYVYIGMDHFALPHDELAVAQRAGTLHRNFQGYSTRADCDLIGLGVSAIGKVGDVYAQNAKDMAGYAAAIDRGELAIARGVQLNTDDRLRRDIITEIMCQSSLRFDAFEAAYGIRFKTAFASELERLRSLEADGLVKVNHDGIDVLPAGRLLVRNVAMIFDRYLAGNLAGNLAGTAKPRFSQTI</sequence>
<feature type="binding site" evidence="16">
    <location>
        <position position="111"/>
    </location>
    <ligand>
        <name>S-adenosyl-L-methionine</name>
        <dbReference type="ChEBI" id="CHEBI:59789"/>
        <label>1</label>
    </ligand>
</feature>
<evidence type="ECO:0000256" key="2">
    <source>
        <dbReference type="ARBA" id="ARBA00004785"/>
    </source>
</evidence>
<evidence type="ECO:0000256" key="5">
    <source>
        <dbReference type="ARBA" id="ARBA00022485"/>
    </source>
</evidence>
<comment type="catalytic activity">
    <reaction evidence="14 15">
        <text>coproporphyrinogen III + 2 S-adenosyl-L-methionine = protoporphyrinogen IX + 2 5'-deoxyadenosine + 2 L-methionine + 2 CO2</text>
        <dbReference type="Rhea" id="RHEA:15425"/>
        <dbReference type="ChEBI" id="CHEBI:16526"/>
        <dbReference type="ChEBI" id="CHEBI:17319"/>
        <dbReference type="ChEBI" id="CHEBI:57307"/>
        <dbReference type="ChEBI" id="CHEBI:57309"/>
        <dbReference type="ChEBI" id="CHEBI:57844"/>
        <dbReference type="ChEBI" id="CHEBI:59789"/>
        <dbReference type="EC" id="1.3.98.3"/>
    </reaction>
</comment>
<keyword evidence="9 15" id="KW-0560">Oxidoreductase</keyword>
<dbReference type="GO" id="GO:0005737">
    <property type="term" value="C:cytoplasm"/>
    <property type="evidence" value="ECO:0007669"/>
    <property type="project" value="UniProtKB-SubCell"/>
</dbReference>
<dbReference type="Pfam" id="PF04055">
    <property type="entry name" value="Radical_SAM"/>
    <property type="match status" value="1"/>
</dbReference>
<dbReference type="InterPro" id="IPR010723">
    <property type="entry name" value="HemN_C"/>
</dbReference>
<dbReference type="CDD" id="cd01335">
    <property type="entry name" value="Radical_SAM"/>
    <property type="match status" value="1"/>
</dbReference>
<evidence type="ECO:0000256" key="6">
    <source>
        <dbReference type="ARBA" id="ARBA00022490"/>
    </source>
</evidence>
<comment type="similarity">
    <text evidence="3 15">Belongs to the anaerobic coproporphyrinogen-III oxidase family.</text>
</comment>
<dbReference type="GO" id="GO:0046872">
    <property type="term" value="F:metal ion binding"/>
    <property type="evidence" value="ECO:0007669"/>
    <property type="project" value="UniProtKB-KW"/>
</dbReference>
<dbReference type="PROSITE" id="PS51918">
    <property type="entry name" value="RADICAL_SAM"/>
    <property type="match status" value="1"/>
</dbReference>
<evidence type="ECO:0000313" key="19">
    <source>
        <dbReference type="EMBL" id="OXC71926.1"/>
    </source>
</evidence>
<reference evidence="20" key="1">
    <citation type="submission" date="2017-01" db="EMBL/GenBank/DDBJ databases">
        <title>Genome Analysis of Deinococcus marmoris KOPRI26562.</title>
        <authorList>
            <person name="Kim J.H."/>
            <person name="Oh H.-M."/>
        </authorList>
    </citation>
    <scope>NUCLEOTIDE SEQUENCE [LARGE SCALE GENOMIC DNA]</scope>
    <source>
        <strain evidence="20">PAMC 26633</strain>
    </source>
</reference>
<keyword evidence="8 15" id="KW-0479">Metal-binding</keyword>
<evidence type="ECO:0000256" key="13">
    <source>
        <dbReference type="ARBA" id="ARBA00024295"/>
    </source>
</evidence>
<proteinExistence type="inferred from homology"/>
<dbReference type="InterPro" id="IPR006638">
    <property type="entry name" value="Elp3/MiaA/NifB-like_rSAM"/>
</dbReference>
<feature type="binding site" evidence="16">
    <location>
        <begin position="112"/>
        <end position="113"/>
    </location>
    <ligand>
        <name>S-adenosyl-L-methionine</name>
        <dbReference type="ChEBI" id="CHEBI:59789"/>
        <label>2</label>
    </ligand>
</feature>
<keyword evidence="10 15" id="KW-0408">Iron</keyword>
<keyword evidence="5 15" id="KW-0004">4Fe-4S</keyword>
<comment type="subcellular location">
    <subcellularLocation>
        <location evidence="1 15">Cytoplasm</location>
    </subcellularLocation>
</comment>
<dbReference type="AlphaFoldDB" id="A0A226WL62"/>
<dbReference type="EMBL" id="MTHB01000290">
    <property type="protein sequence ID" value="OXC71926.1"/>
    <property type="molecule type" value="Genomic_DNA"/>
</dbReference>
<feature type="binding site" evidence="16">
    <location>
        <position position="210"/>
    </location>
    <ligand>
        <name>S-adenosyl-L-methionine</name>
        <dbReference type="ChEBI" id="CHEBI:59789"/>
        <label>2</label>
    </ligand>
</feature>
<feature type="binding site" evidence="16">
    <location>
        <position position="185"/>
    </location>
    <ligand>
        <name>S-adenosyl-L-methionine</name>
        <dbReference type="ChEBI" id="CHEBI:59789"/>
        <label>2</label>
    </ligand>
</feature>
<evidence type="ECO:0000256" key="4">
    <source>
        <dbReference type="ARBA" id="ARBA00011245"/>
    </source>
</evidence>
<comment type="function">
    <text evidence="13">Involved in the heme biosynthesis. Catalyzes the anaerobic oxidative decarboxylation of propionate groups of rings A and B of coproporphyrinogen III to yield the vinyl groups in protoporphyrinogen IX.</text>
</comment>
<feature type="binding site" evidence="16">
    <location>
        <position position="146"/>
    </location>
    <ligand>
        <name>S-adenosyl-L-methionine</name>
        <dbReference type="ChEBI" id="CHEBI:59789"/>
        <label>1</label>
    </ligand>
</feature>
<evidence type="ECO:0000256" key="15">
    <source>
        <dbReference type="PIRNR" id="PIRNR000167"/>
    </source>
</evidence>
<dbReference type="SFLD" id="SFLDS00029">
    <property type="entry name" value="Radical_SAM"/>
    <property type="match status" value="1"/>
</dbReference>
<dbReference type="PANTHER" id="PTHR13932">
    <property type="entry name" value="COPROPORPHYRINIGEN III OXIDASE"/>
    <property type="match status" value="1"/>
</dbReference>
<dbReference type="UniPathway" id="UPA00251">
    <property type="reaction ID" value="UER00323"/>
</dbReference>
<evidence type="ECO:0000256" key="17">
    <source>
        <dbReference type="PIRSR" id="PIRSR000167-2"/>
    </source>
</evidence>
<dbReference type="FunFam" id="1.10.10.920:FF:000001">
    <property type="entry name" value="Coproporphyrinogen-III oxidase"/>
    <property type="match status" value="1"/>
</dbReference>
<evidence type="ECO:0000256" key="1">
    <source>
        <dbReference type="ARBA" id="ARBA00004496"/>
    </source>
</evidence>
<feature type="binding site" evidence="16">
    <location>
        <position position="173"/>
    </location>
    <ligand>
        <name>S-adenosyl-L-methionine</name>
        <dbReference type="ChEBI" id="CHEBI:59789"/>
        <label>2</label>
    </ligand>
</feature>
<dbReference type="eggNOG" id="COG0635">
    <property type="taxonomic scope" value="Bacteria"/>
</dbReference>
<evidence type="ECO:0000256" key="10">
    <source>
        <dbReference type="ARBA" id="ARBA00023004"/>
    </source>
</evidence>
<keyword evidence="12 15" id="KW-0627">Porphyrin biosynthesis</keyword>
<feature type="domain" description="Radical SAM core" evidence="18">
    <location>
        <begin position="45"/>
        <end position="281"/>
    </location>
</feature>
<dbReference type="Gene3D" id="1.10.10.920">
    <property type="match status" value="1"/>
</dbReference>
<dbReference type="InterPro" id="IPR004558">
    <property type="entry name" value="Coprogen_oxidase_HemN"/>
</dbReference>
<keyword evidence="7 15" id="KW-0949">S-adenosyl-L-methionine</keyword>
<feature type="binding site" evidence="16">
    <location>
        <begin position="66"/>
        <end position="68"/>
    </location>
    <ligand>
        <name>S-adenosyl-L-methionine</name>
        <dbReference type="ChEBI" id="CHEBI:59789"/>
        <label>2</label>
    </ligand>
</feature>
<evidence type="ECO:0000256" key="11">
    <source>
        <dbReference type="ARBA" id="ARBA00023014"/>
    </source>
</evidence>
<organism evidence="19 20">
    <name type="scientific">Caballeronia sordidicola</name>
    <name type="common">Burkholderia sordidicola</name>
    <dbReference type="NCBI Taxonomy" id="196367"/>
    <lineage>
        <taxon>Bacteria</taxon>
        <taxon>Pseudomonadati</taxon>
        <taxon>Pseudomonadota</taxon>
        <taxon>Betaproteobacteria</taxon>
        <taxon>Burkholderiales</taxon>
        <taxon>Burkholderiaceae</taxon>
        <taxon>Caballeronia</taxon>
    </lineage>
</organism>
<evidence type="ECO:0000256" key="14">
    <source>
        <dbReference type="ARBA" id="ARBA00048321"/>
    </source>
</evidence>
<dbReference type="RefSeq" id="WP_089166211.1">
    <property type="nucleotide sequence ID" value="NZ_MTHB01000290.1"/>
</dbReference>
<evidence type="ECO:0000256" key="3">
    <source>
        <dbReference type="ARBA" id="ARBA00005493"/>
    </source>
</evidence>
<evidence type="ECO:0000256" key="8">
    <source>
        <dbReference type="ARBA" id="ARBA00022723"/>
    </source>
</evidence>
<accession>A0A226WL62</accession>
<dbReference type="InterPro" id="IPR007197">
    <property type="entry name" value="rSAM"/>
</dbReference>
<dbReference type="SUPFAM" id="SSF102114">
    <property type="entry name" value="Radical SAM enzymes"/>
    <property type="match status" value="1"/>
</dbReference>